<evidence type="ECO:0000313" key="6">
    <source>
        <dbReference type="Proteomes" id="UP000269289"/>
    </source>
</evidence>
<keyword evidence="1" id="KW-0805">Transcription regulation</keyword>
<dbReference type="PROSITE" id="PS50949">
    <property type="entry name" value="HTH_GNTR"/>
    <property type="match status" value="1"/>
</dbReference>
<evidence type="ECO:0000256" key="1">
    <source>
        <dbReference type="ARBA" id="ARBA00023015"/>
    </source>
</evidence>
<dbReference type="SMART" id="SM00345">
    <property type="entry name" value="HTH_GNTR"/>
    <property type="match status" value="1"/>
</dbReference>
<dbReference type="PANTHER" id="PTHR44846:SF1">
    <property type="entry name" value="MANNOSYL-D-GLYCERATE TRANSPORT_METABOLISM SYSTEM REPRESSOR MNGR-RELATED"/>
    <property type="match status" value="1"/>
</dbReference>
<keyword evidence="6" id="KW-1185">Reference proteome</keyword>
<dbReference type="InterPro" id="IPR036390">
    <property type="entry name" value="WH_DNA-bd_sf"/>
</dbReference>
<dbReference type="InterPro" id="IPR011663">
    <property type="entry name" value="UTRA"/>
</dbReference>
<dbReference type="OrthoDB" id="7363114at2"/>
<dbReference type="EMBL" id="RFFI01000047">
    <property type="protein sequence ID" value="RMI09517.1"/>
    <property type="molecule type" value="Genomic_DNA"/>
</dbReference>
<dbReference type="Proteomes" id="UP000269289">
    <property type="component" value="Unassembled WGS sequence"/>
</dbReference>
<evidence type="ECO:0000313" key="5">
    <source>
        <dbReference type="EMBL" id="RMI09517.1"/>
    </source>
</evidence>
<dbReference type="Gene3D" id="1.10.10.10">
    <property type="entry name" value="Winged helix-like DNA-binding domain superfamily/Winged helix DNA-binding domain"/>
    <property type="match status" value="1"/>
</dbReference>
<dbReference type="CDD" id="cd07377">
    <property type="entry name" value="WHTH_GntR"/>
    <property type="match status" value="1"/>
</dbReference>
<keyword evidence="2" id="KW-0238">DNA-binding</keyword>
<dbReference type="SMART" id="SM00866">
    <property type="entry name" value="UTRA"/>
    <property type="match status" value="1"/>
</dbReference>
<dbReference type="SUPFAM" id="SSF64288">
    <property type="entry name" value="Chorismate lyase-like"/>
    <property type="match status" value="1"/>
</dbReference>
<evidence type="ECO:0000256" key="2">
    <source>
        <dbReference type="ARBA" id="ARBA00023125"/>
    </source>
</evidence>
<dbReference type="Pfam" id="PF07702">
    <property type="entry name" value="UTRA"/>
    <property type="match status" value="1"/>
</dbReference>
<proteinExistence type="predicted"/>
<dbReference type="InterPro" id="IPR000524">
    <property type="entry name" value="Tscrpt_reg_HTH_GntR"/>
</dbReference>
<feature type="domain" description="HTH gntR-type" evidence="4">
    <location>
        <begin position="5"/>
        <end position="71"/>
    </location>
</feature>
<comment type="caution">
    <text evidence="5">The sequence shown here is derived from an EMBL/GenBank/DDBJ whole genome shotgun (WGS) entry which is preliminary data.</text>
</comment>
<dbReference type="InterPro" id="IPR028978">
    <property type="entry name" value="Chorismate_lyase_/UTRA_dom_sf"/>
</dbReference>
<evidence type="ECO:0000256" key="3">
    <source>
        <dbReference type="ARBA" id="ARBA00023163"/>
    </source>
</evidence>
<sequence>MTTGTVKYVAVREHLQRRIRAMQPGEQLPTEPVLCQEYGVSRITVRRAVDDLIRDGLIVREQGRGTFVTEPRWTQQVRETFADRVTGFYRQQTELGREVGTEVLANHVVRDVAAATALGLNPADELIELERLRFVNGTLHQHVYTYLPAARFGRLVDEDLSRGSLFDHLVREHGVTLVRNDLLVRLDRPEGRIARALEVEDGTVVLAMESLVYDETGAAVAFGTARHTPGNSEIAFTMGPAAPERA</sequence>
<dbReference type="Gene3D" id="3.40.1410.10">
    <property type="entry name" value="Chorismate lyase-like"/>
    <property type="match status" value="1"/>
</dbReference>
<dbReference type="GO" id="GO:0003677">
    <property type="term" value="F:DNA binding"/>
    <property type="evidence" value="ECO:0007669"/>
    <property type="project" value="UniProtKB-KW"/>
</dbReference>
<protein>
    <submittedName>
        <fullName evidence="5">GntR family transcriptional regulator</fullName>
    </submittedName>
</protein>
<dbReference type="Pfam" id="PF00392">
    <property type="entry name" value="GntR"/>
    <property type="match status" value="1"/>
</dbReference>
<dbReference type="GO" id="GO:0045892">
    <property type="term" value="P:negative regulation of DNA-templated transcription"/>
    <property type="evidence" value="ECO:0007669"/>
    <property type="project" value="TreeGrafter"/>
</dbReference>
<reference evidence="5 6" key="1">
    <citation type="submission" date="2018-10" db="EMBL/GenBank/DDBJ databases">
        <title>Isolation, diversity and antifungal activity of actinobacteria from wheat.</title>
        <authorList>
            <person name="Han C."/>
        </authorList>
    </citation>
    <scope>NUCLEOTIDE SEQUENCE [LARGE SCALE GENOMIC DNA]</scope>
    <source>
        <strain evidence="5 6">NEAU-YY56</strain>
    </source>
</reference>
<accession>A0A3M2J5Y2</accession>
<dbReference type="AlphaFoldDB" id="A0A3M2J5Y2"/>
<dbReference type="PRINTS" id="PR00035">
    <property type="entry name" value="HTHGNTR"/>
</dbReference>
<dbReference type="InterPro" id="IPR050679">
    <property type="entry name" value="Bact_HTH_transcr_reg"/>
</dbReference>
<name>A0A3M2J5Y2_9CELL</name>
<keyword evidence="3" id="KW-0804">Transcription</keyword>
<dbReference type="GO" id="GO:0003700">
    <property type="term" value="F:DNA-binding transcription factor activity"/>
    <property type="evidence" value="ECO:0007669"/>
    <property type="project" value="InterPro"/>
</dbReference>
<evidence type="ECO:0000259" key="4">
    <source>
        <dbReference type="PROSITE" id="PS50949"/>
    </source>
</evidence>
<gene>
    <name evidence="5" type="ORF">EBM89_10060</name>
</gene>
<dbReference type="SUPFAM" id="SSF46785">
    <property type="entry name" value="Winged helix' DNA-binding domain"/>
    <property type="match status" value="1"/>
</dbReference>
<dbReference type="PANTHER" id="PTHR44846">
    <property type="entry name" value="MANNOSYL-D-GLYCERATE TRANSPORT/METABOLISM SYSTEM REPRESSOR MNGR-RELATED"/>
    <property type="match status" value="1"/>
</dbReference>
<organism evidence="5 6">
    <name type="scientific">Cellulomonas triticagri</name>
    <dbReference type="NCBI Taxonomy" id="2483352"/>
    <lineage>
        <taxon>Bacteria</taxon>
        <taxon>Bacillati</taxon>
        <taxon>Actinomycetota</taxon>
        <taxon>Actinomycetes</taxon>
        <taxon>Micrococcales</taxon>
        <taxon>Cellulomonadaceae</taxon>
        <taxon>Cellulomonas</taxon>
    </lineage>
</organism>
<dbReference type="InterPro" id="IPR036388">
    <property type="entry name" value="WH-like_DNA-bd_sf"/>
</dbReference>